<dbReference type="Proteomes" id="UP000324800">
    <property type="component" value="Unassembled WGS sequence"/>
</dbReference>
<evidence type="ECO:0000313" key="1">
    <source>
        <dbReference type="EMBL" id="KAA6317148.1"/>
    </source>
</evidence>
<dbReference type="EMBL" id="SNRW01046722">
    <property type="protein sequence ID" value="KAA6317148.1"/>
    <property type="molecule type" value="Genomic_DNA"/>
</dbReference>
<accession>A0A5J4Q7U7</accession>
<sequence>LMAQSMWKFSACILLD</sequence>
<feature type="non-terminal residue" evidence="1">
    <location>
        <position position="1"/>
    </location>
</feature>
<name>A0A5J4Q7U7_9EUKA</name>
<gene>
    <name evidence="1" type="ORF">EZS28_055144</name>
</gene>
<dbReference type="AlphaFoldDB" id="A0A5J4Q7U7"/>
<proteinExistence type="predicted"/>
<organism evidence="1 2">
    <name type="scientific">Streblomastix strix</name>
    <dbReference type="NCBI Taxonomy" id="222440"/>
    <lineage>
        <taxon>Eukaryota</taxon>
        <taxon>Metamonada</taxon>
        <taxon>Preaxostyla</taxon>
        <taxon>Oxymonadida</taxon>
        <taxon>Streblomastigidae</taxon>
        <taxon>Streblomastix</taxon>
    </lineage>
</organism>
<evidence type="ECO:0000313" key="2">
    <source>
        <dbReference type="Proteomes" id="UP000324800"/>
    </source>
</evidence>
<protein>
    <submittedName>
        <fullName evidence="1">Uncharacterized protein</fullName>
    </submittedName>
</protein>
<reference evidence="1 2" key="1">
    <citation type="submission" date="2019-03" db="EMBL/GenBank/DDBJ databases">
        <title>Single cell metagenomics reveals metabolic interactions within the superorganism composed of flagellate Streblomastix strix and complex community of Bacteroidetes bacteria on its surface.</title>
        <authorList>
            <person name="Treitli S.C."/>
            <person name="Kolisko M."/>
            <person name="Husnik F."/>
            <person name="Keeling P."/>
            <person name="Hampl V."/>
        </authorList>
    </citation>
    <scope>NUCLEOTIDE SEQUENCE [LARGE SCALE GENOMIC DNA]</scope>
    <source>
        <strain evidence="1">ST1C</strain>
    </source>
</reference>
<comment type="caution">
    <text evidence="1">The sequence shown here is derived from an EMBL/GenBank/DDBJ whole genome shotgun (WGS) entry which is preliminary data.</text>
</comment>